<dbReference type="GeneID" id="17268957"/>
<dbReference type="AlphaFoldDB" id="A0A0D3JIS2"/>
<dbReference type="RefSeq" id="XP_005775836.1">
    <property type="nucleotide sequence ID" value="XM_005775779.1"/>
</dbReference>
<sequence length="297" mass="31195">MAAARQAGAELQAQAEAAWQAGGQAEAEASGGEALGVGASILIYVESRACWCEATVDSALRARDAAHRLEIRQRGAAQSLRRWLNLSEQRWLPASAAPPPKPMAEMTVRELIYERKQGVPTEAARERAERRKQGLPLDAPLGQRPQSGGGAAGGGGGEGRGGERGGGGGGGGGGGDDDDGPPLTLWEEERMRREDEEEALHGPRLAGDGDEGGAEGAFAPQLRFDEDGNMVVDESSLSVTAGRATRLQHTGQVEDAERLGVTSSSYLSRAPSTSWSAADTAAFYEALRGRRHSGEPW</sequence>
<proteinExistence type="predicted"/>
<feature type="region of interest" description="Disordered" evidence="1">
    <location>
        <begin position="117"/>
        <end position="216"/>
    </location>
</feature>
<protein>
    <submittedName>
        <fullName evidence="2">Uncharacterized protein</fullName>
    </submittedName>
</protein>
<dbReference type="KEGG" id="ehx:EMIHUDRAFT_116452"/>
<reference evidence="3" key="1">
    <citation type="journal article" date="2013" name="Nature">
        <title>Pan genome of the phytoplankton Emiliania underpins its global distribution.</title>
        <authorList>
            <person name="Read B.A."/>
            <person name="Kegel J."/>
            <person name="Klute M.J."/>
            <person name="Kuo A."/>
            <person name="Lefebvre S.C."/>
            <person name="Maumus F."/>
            <person name="Mayer C."/>
            <person name="Miller J."/>
            <person name="Monier A."/>
            <person name="Salamov A."/>
            <person name="Young J."/>
            <person name="Aguilar M."/>
            <person name="Claverie J.M."/>
            <person name="Frickenhaus S."/>
            <person name="Gonzalez K."/>
            <person name="Herman E.K."/>
            <person name="Lin Y.C."/>
            <person name="Napier J."/>
            <person name="Ogata H."/>
            <person name="Sarno A.F."/>
            <person name="Shmutz J."/>
            <person name="Schroeder D."/>
            <person name="de Vargas C."/>
            <person name="Verret F."/>
            <person name="von Dassow P."/>
            <person name="Valentin K."/>
            <person name="Van de Peer Y."/>
            <person name="Wheeler G."/>
            <person name="Dacks J.B."/>
            <person name="Delwiche C.F."/>
            <person name="Dyhrman S.T."/>
            <person name="Glockner G."/>
            <person name="John U."/>
            <person name="Richards T."/>
            <person name="Worden A.Z."/>
            <person name="Zhang X."/>
            <person name="Grigoriev I.V."/>
            <person name="Allen A.E."/>
            <person name="Bidle K."/>
            <person name="Borodovsky M."/>
            <person name="Bowler C."/>
            <person name="Brownlee C."/>
            <person name="Cock J.M."/>
            <person name="Elias M."/>
            <person name="Gladyshev V.N."/>
            <person name="Groth M."/>
            <person name="Guda C."/>
            <person name="Hadaegh A."/>
            <person name="Iglesias-Rodriguez M.D."/>
            <person name="Jenkins J."/>
            <person name="Jones B.M."/>
            <person name="Lawson T."/>
            <person name="Leese F."/>
            <person name="Lindquist E."/>
            <person name="Lobanov A."/>
            <person name="Lomsadze A."/>
            <person name="Malik S.B."/>
            <person name="Marsh M.E."/>
            <person name="Mackinder L."/>
            <person name="Mock T."/>
            <person name="Mueller-Roeber B."/>
            <person name="Pagarete A."/>
            <person name="Parker M."/>
            <person name="Probert I."/>
            <person name="Quesneville H."/>
            <person name="Raines C."/>
            <person name="Rensing S.A."/>
            <person name="Riano-Pachon D.M."/>
            <person name="Richier S."/>
            <person name="Rokitta S."/>
            <person name="Shiraiwa Y."/>
            <person name="Soanes D.M."/>
            <person name="van der Giezen M."/>
            <person name="Wahlund T.M."/>
            <person name="Williams B."/>
            <person name="Wilson W."/>
            <person name="Wolfe G."/>
            <person name="Wurch L.L."/>
        </authorList>
    </citation>
    <scope>NUCLEOTIDE SEQUENCE</scope>
</reference>
<name>A0A0D3JIS2_EMIH1</name>
<dbReference type="Proteomes" id="UP000013827">
    <property type="component" value="Unassembled WGS sequence"/>
</dbReference>
<feature type="compositionally biased region" description="Basic and acidic residues" evidence="1">
    <location>
        <begin position="117"/>
        <end position="132"/>
    </location>
</feature>
<keyword evidence="3" id="KW-1185">Reference proteome</keyword>
<dbReference type="EnsemblProtists" id="EOD23407">
    <property type="protein sequence ID" value="EOD23407"/>
    <property type="gene ID" value="EMIHUDRAFT_116452"/>
</dbReference>
<evidence type="ECO:0000313" key="2">
    <source>
        <dbReference type="EnsemblProtists" id="EOD23407"/>
    </source>
</evidence>
<evidence type="ECO:0000313" key="3">
    <source>
        <dbReference type="Proteomes" id="UP000013827"/>
    </source>
</evidence>
<reference evidence="2" key="2">
    <citation type="submission" date="2024-10" db="UniProtKB">
        <authorList>
            <consortium name="EnsemblProtists"/>
        </authorList>
    </citation>
    <scope>IDENTIFICATION</scope>
</reference>
<organism evidence="2 3">
    <name type="scientific">Emiliania huxleyi (strain CCMP1516)</name>
    <dbReference type="NCBI Taxonomy" id="280463"/>
    <lineage>
        <taxon>Eukaryota</taxon>
        <taxon>Haptista</taxon>
        <taxon>Haptophyta</taxon>
        <taxon>Prymnesiophyceae</taxon>
        <taxon>Isochrysidales</taxon>
        <taxon>Noelaerhabdaceae</taxon>
        <taxon>Emiliania</taxon>
    </lineage>
</organism>
<dbReference type="PaxDb" id="2903-EOD23407"/>
<dbReference type="HOGENOM" id="CLU_938216_0_0_1"/>
<feature type="compositionally biased region" description="Gly residues" evidence="1">
    <location>
        <begin position="147"/>
        <end position="174"/>
    </location>
</feature>
<evidence type="ECO:0000256" key="1">
    <source>
        <dbReference type="SAM" id="MobiDB-lite"/>
    </source>
</evidence>
<accession>A0A0D3JIS2</accession>